<dbReference type="AlphaFoldDB" id="A0A9P9AM38"/>
<name>A0A9P9AM38_9HYPO</name>
<dbReference type="EMBL" id="JAGPYM010000010">
    <property type="protein sequence ID" value="KAH6889741.1"/>
    <property type="molecule type" value="Genomic_DNA"/>
</dbReference>
<evidence type="ECO:0000256" key="1">
    <source>
        <dbReference type="SAM" id="MobiDB-lite"/>
    </source>
</evidence>
<feature type="region of interest" description="Disordered" evidence="1">
    <location>
        <begin position="144"/>
        <end position="213"/>
    </location>
</feature>
<proteinExistence type="predicted"/>
<organism evidence="2 3">
    <name type="scientific">Thelonectria olida</name>
    <dbReference type="NCBI Taxonomy" id="1576542"/>
    <lineage>
        <taxon>Eukaryota</taxon>
        <taxon>Fungi</taxon>
        <taxon>Dikarya</taxon>
        <taxon>Ascomycota</taxon>
        <taxon>Pezizomycotina</taxon>
        <taxon>Sordariomycetes</taxon>
        <taxon>Hypocreomycetidae</taxon>
        <taxon>Hypocreales</taxon>
        <taxon>Nectriaceae</taxon>
        <taxon>Thelonectria</taxon>
    </lineage>
</organism>
<sequence length="407" mass="46361">MKRCTAVHAGRLPSTGFGVQIQPRRWRSYDKSTLTQDALLEQVESQLGDDVNGKPLRVNPDAKTVTTAAGALPISPIMDPAWIKTMRREKKNNPGKISGQFRKKLSNNPFAQALITPLRWCSNTDALLPRYFLQDLEVVSHPEHPNQQWLAPGPISLNVVPSSRPRPRASPTQTQPIPTMADSDTLEGSTSDEHGNSSKANELDIGSETSTRRDIRTQAPLTSYCLSRKSLVDSIFSQSKASRRSKMLMFARRSGMAATTFNRKDSIWHPDMGDLILKRQRRMLVEALIYRAERNVEPDYRFLQPVNSWDEVKDVEKRGCVLWFGDTVNPKTDAFATLDVKDAKWWKKIPVHNLAWLLGEEGVKVLRESSTIFRDNNIVVLKLWRIESVRRLHLLLWRMHGYLVEDE</sequence>
<accession>A0A9P9AM38</accession>
<gene>
    <name evidence="2" type="ORF">B0T10DRAFT_606253</name>
</gene>
<evidence type="ECO:0000313" key="2">
    <source>
        <dbReference type="EMBL" id="KAH6889741.1"/>
    </source>
</evidence>
<reference evidence="2 3" key="1">
    <citation type="journal article" date="2021" name="Nat. Commun.">
        <title>Genetic determinants of endophytism in the Arabidopsis root mycobiome.</title>
        <authorList>
            <person name="Mesny F."/>
            <person name="Miyauchi S."/>
            <person name="Thiergart T."/>
            <person name="Pickel B."/>
            <person name="Atanasova L."/>
            <person name="Karlsson M."/>
            <person name="Huettel B."/>
            <person name="Barry K.W."/>
            <person name="Haridas S."/>
            <person name="Chen C."/>
            <person name="Bauer D."/>
            <person name="Andreopoulos W."/>
            <person name="Pangilinan J."/>
            <person name="LaButti K."/>
            <person name="Riley R."/>
            <person name="Lipzen A."/>
            <person name="Clum A."/>
            <person name="Drula E."/>
            <person name="Henrissat B."/>
            <person name="Kohler A."/>
            <person name="Grigoriev I.V."/>
            <person name="Martin F.M."/>
            <person name="Hacquard S."/>
        </authorList>
    </citation>
    <scope>NUCLEOTIDE SEQUENCE [LARGE SCALE GENOMIC DNA]</scope>
    <source>
        <strain evidence="2 3">MPI-CAGE-CH-0241</strain>
    </source>
</reference>
<evidence type="ECO:0000313" key="3">
    <source>
        <dbReference type="Proteomes" id="UP000777438"/>
    </source>
</evidence>
<dbReference type="OrthoDB" id="3363286at2759"/>
<protein>
    <submittedName>
        <fullName evidence="2">Uncharacterized protein</fullName>
    </submittedName>
</protein>
<dbReference type="Proteomes" id="UP000777438">
    <property type="component" value="Unassembled WGS sequence"/>
</dbReference>
<keyword evidence="3" id="KW-1185">Reference proteome</keyword>
<comment type="caution">
    <text evidence="2">The sequence shown here is derived from an EMBL/GenBank/DDBJ whole genome shotgun (WGS) entry which is preliminary data.</text>
</comment>